<evidence type="ECO:0000313" key="1">
    <source>
        <dbReference type="EMBL" id="EKM51737.1"/>
    </source>
</evidence>
<dbReference type="AlphaFoldDB" id="K5WN35"/>
<sequence>MAEVLLAKPPLVHNVYADGKSGNALIHVAVQMQNSNDWTAAQDSRITANAWAATIAFVVYDWSLTFADEASPIMVPPITR</sequence>
<organism evidence="1 2">
    <name type="scientific">Phanerochaete carnosa (strain HHB-10118-sp)</name>
    <name type="common">White-rot fungus</name>
    <name type="synonym">Peniophora carnosa</name>
    <dbReference type="NCBI Taxonomy" id="650164"/>
    <lineage>
        <taxon>Eukaryota</taxon>
        <taxon>Fungi</taxon>
        <taxon>Dikarya</taxon>
        <taxon>Basidiomycota</taxon>
        <taxon>Agaricomycotina</taxon>
        <taxon>Agaricomycetes</taxon>
        <taxon>Polyporales</taxon>
        <taxon>Phanerochaetaceae</taxon>
        <taxon>Phanerochaete</taxon>
    </lineage>
</organism>
<dbReference type="GeneID" id="18913228"/>
<dbReference type="Proteomes" id="UP000008370">
    <property type="component" value="Unassembled WGS sequence"/>
</dbReference>
<dbReference type="KEGG" id="pco:PHACADRAFT_212359"/>
<dbReference type="RefSeq" id="XP_007399537.1">
    <property type="nucleotide sequence ID" value="XM_007399475.1"/>
</dbReference>
<keyword evidence="2" id="KW-1185">Reference proteome</keyword>
<dbReference type="HOGENOM" id="CLU_2590551_0_0_1"/>
<accession>K5WN35</accession>
<dbReference type="EMBL" id="JH930476">
    <property type="protein sequence ID" value="EKM51737.1"/>
    <property type="molecule type" value="Genomic_DNA"/>
</dbReference>
<reference evidence="1 2" key="1">
    <citation type="journal article" date="2012" name="BMC Genomics">
        <title>Comparative genomics of the white-rot fungi, Phanerochaete carnosa and P. chrysosporium, to elucidate the genetic basis of the distinct wood types they colonize.</title>
        <authorList>
            <person name="Suzuki H."/>
            <person name="MacDonald J."/>
            <person name="Syed K."/>
            <person name="Salamov A."/>
            <person name="Hori C."/>
            <person name="Aerts A."/>
            <person name="Henrissat B."/>
            <person name="Wiebenga A."/>
            <person name="vanKuyk P.A."/>
            <person name="Barry K."/>
            <person name="Lindquist E."/>
            <person name="LaButti K."/>
            <person name="Lapidus A."/>
            <person name="Lucas S."/>
            <person name="Coutinho P."/>
            <person name="Gong Y."/>
            <person name="Samejima M."/>
            <person name="Mahadevan R."/>
            <person name="Abou-Zaid M."/>
            <person name="de Vries R.P."/>
            <person name="Igarashi K."/>
            <person name="Yadav J.S."/>
            <person name="Grigoriev I.V."/>
            <person name="Master E.R."/>
        </authorList>
    </citation>
    <scope>NUCLEOTIDE SEQUENCE [LARGE SCALE GENOMIC DNA]</scope>
    <source>
        <strain evidence="1 2">HHB-10118-sp</strain>
    </source>
</reference>
<evidence type="ECO:0000313" key="2">
    <source>
        <dbReference type="Proteomes" id="UP000008370"/>
    </source>
</evidence>
<dbReference type="InParanoid" id="K5WN35"/>
<protein>
    <submittedName>
        <fullName evidence="1">Uncharacterized protein</fullName>
    </submittedName>
</protein>
<gene>
    <name evidence="1" type="ORF">PHACADRAFT_212359</name>
</gene>
<proteinExistence type="predicted"/>
<name>K5WN35_PHACS</name>